<evidence type="ECO:0000313" key="3">
    <source>
        <dbReference type="Proteomes" id="UP001370758"/>
    </source>
</evidence>
<comment type="caution">
    <text evidence="2">The sequence shown here is derived from an EMBL/GenBank/DDBJ whole genome shotgun (WGS) entry which is preliminary data.</text>
</comment>
<feature type="region of interest" description="Disordered" evidence="1">
    <location>
        <begin position="1"/>
        <end position="32"/>
    </location>
</feature>
<keyword evidence="3" id="KW-1185">Reference proteome</keyword>
<reference evidence="2 3" key="1">
    <citation type="submission" date="2023-08" db="EMBL/GenBank/DDBJ databases">
        <authorList>
            <person name="Palmer J.M."/>
        </authorList>
    </citation>
    <scope>NUCLEOTIDE SEQUENCE [LARGE SCALE GENOMIC DNA]</scope>
    <source>
        <strain evidence="2 3">TWF481</strain>
    </source>
</reference>
<dbReference type="Proteomes" id="UP001370758">
    <property type="component" value="Unassembled WGS sequence"/>
</dbReference>
<dbReference type="EMBL" id="JAVHJL010000002">
    <property type="protein sequence ID" value="KAK6508866.1"/>
    <property type="molecule type" value="Genomic_DNA"/>
</dbReference>
<name>A0AAV9WI89_9PEZI</name>
<dbReference type="AlphaFoldDB" id="A0AAV9WI89"/>
<organism evidence="2 3">
    <name type="scientific">Arthrobotrys musiformis</name>
    <dbReference type="NCBI Taxonomy" id="47236"/>
    <lineage>
        <taxon>Eukaryota</taxon>
        <taxon>Fungi</taxon>
        <taxon>Dikarya</taxon>
        <taxon>Ascomycota</taxon>
        <taxon>Pezizomycotina</taxon>
        <taxon>Orbiliomycetes</taxon>
        <taxon>Orbiliales</taxon>
        <taxon>Orbiliaceae</taxon>
        <taxon>Arthrobotrys</taxon>
    </lineage>
</organism>
<protein>
    <submittedName>
        <fullName evidence="2">Uncharacterized protein</fullName>
    </submittedName>
</protein>
<proteinExistence type="predicted"/>
<gene>
    <name evidence="2" type="ORF">TWF481_003633</name>
</gene>
<evidence type="ECO:0000256" key="1">
    <source>
        <dbReference type="SAM" id="MobiDB-lite"/>
    </source>
</evidence>
<sequence length="421" mass="48201">MSQSVPPSPIAVLKARSPAGRHPPPRPPKRQMSVILDAPSSLSLTSFSDSENPQKEVKQTSIVACIPKDFNYFWDIVTDGLKWDPAEVAMPSSIQTQYINLIQSNRRFQDDVNVDKWVRGILNEHFADINEHCDDITSGRITKTMGNDFVLSLAEPSTLGFRRFWVDCVIGNQEKHKLARRSVNEFMNIVTPPRPQNSKGGAANAPITGLPVYRKVADKMSGKLDELVRLGRYIAGMVKDIETTPLEFGFRYQPLTPREHEIIDEVIWWAESLVNHYTMEPESRLKAKNFIGLAKSMFSGDRLVPLEVRFKGWGVSEDDQFVGNLPRSSSIPGPSSGRQKALLIRHIYLIERHVSAIWRELFLVIELCLDVQLGCHQWYHVMQDRYHDTVQRIKDTRRKPDMRLYIGLKERRAGKKANRWE</sequence>
<accession>A0AAV9WI89</accession>
<evidence type="ECO:0000313" key="2">
    <source>
        <dbReference type="EMBL" id="KAK6508866.1"/>
    </source>
</evidence>